<name>A0A7C2BJY0_9CREN</name>
<accession>A0A7C2BJY0</accession>
<comment type="caution">
    <text evidence="1">The sequence shown here is derived from an EMBL/GenBank/DDBJ whole genome shotgun (WGS) entry which is preliminary data.</text>
</comment>
<evidence type="ECO:0000313" key="1">
    <source>
        <dbReference type="EMBL" id="HEF86777.1"/>
    </source>
</evidence>
<dbReference type="EMBL" id="DSJT01000003">
    <property type="protein sequence ID" value="HEF86777.1"/>
    <property type="molecule type" value="Genomic_DNA"/>
</dbReference>
<dbReference type="AlphaFoldDB" id="A0A7C2BJY0"/>
<sequence length="127" mass="14363">MTHLPFMASGKIVNSYELLYKYYDACRGLKGMDCGPIPSSEDLKELETLVKQEEAANLGTLIDYFSNKYMEKIQDAPAQMACRGFYGRDVDMTHCRNKIAQLIALWLIEIADNLGIISLKFAWKEGA</sequence>
<protein>
    <submittedName>
        <fullName evidence="1">Uncharacterized protein</fullName>
    </submittedName>
</protein>
<gene>
    <name evidence="1" type="ORF">ENP55_00390</name>
</gene>
<organism evidence="1">
    <name type="scientific">Thermosphaera aggregans</name>
    <dbReference type="NCBI Taxonomy" id="54254"/>
    <lineage>
        <taxon>Archaea</taxon>
        <taxon>Thermoproteota</taxon>
        <taxon>Thermoprotei</taxon>
        <taxon>Desulfurococcales</taxon>
        <taxon>Desulfurococcaceae</taxon>
        <taxon>Thermosphaera</taxon>
    </lineage>
</organism>
<proteinExistence type="predicted"/>
<reference evidence="1" key="1">
    <citation type="journal article" date="2020" name="mSystems">
        <title>Genome- and Community-Level Interaction Insights into Carbon Utilization and Element Cycling Functions of Hydrothermarchaeota in Hydrothermal Sediment.</title>
        <authorList>
            <person name="Zhou Z."/>
            <person name="Liu Y."/>
            <person name="Xu W."/>
            <person name="Pan J."/>
            <person name="Luo Z.H."/>
            <person name="Li M."/>
        </authorList>
    </citation>
    <scope>NUCLEOTIDE SEQUENCE [LARGE SCALE GENOMIC DNA]</scope>
    <source>
        <strain evidence="1">SpSt-23</strain>
    </source>
</reference>